<dbReference type="GeneID" id="54421093"/>
<dbReference type="PROSITE" id="PS50088">
    <property type="entry name" value="ANK_REPEAT"/>
    <property type="match status" value="2"/>
</dbReference>
<dbReference type="OrthoDB" id="426293at2759"/>
<organism evidence="5">
    <name type="scientific">Eremomyces bilateralis CBS 781.70</name>
    <dbReference type="NCBI Taxonomy" id="1392243"/>
    <lineage>
        <taxon>Eukaryota</taxon>
        <taxon>Fungi</taxon>
        <taxon>Dikarya</taxon>
        <taxon>Ascomycota</taxon>
        <taxon>Pezizomycotina</taxon>
        <taxon>Dothideomycetes</taxon>
        <taxon>Dothideomycetes incertae sedis</taxon>
        <taxon>Eremomycetales</taxon>
        <taxon>Eremomycetaceae</taxon>
        <taxon>Eremomyces</taxon>
    </lineage>
</organism>
<feature type="compositionally biased region" description="Low complexity" evidence="3">
    <location>
        <begin position="692"/>
        <end position="702"/>
    </location>
</feature>
<dbReference type="SUPFAM" id="SSF48403">
    <property type="entry name" value="Ankyrin repeat"/>
    <property type="match status" value="1"/>
</dbReference>
<dbReference type="RefSeq" id="XP_033537775.1">
    <property type="nucleotide sequence ID" value="XM_033680523.1"/>
</dbReference>
<dbReference type="CDD" id="cd15473">
    <property type="entry name" value="Myo5p-like_CBD_DIL_ANK"/>
    <property type="match status" value="1"/>
</dbReference>
<evidence type="ECO:0000313" key="6">
    <source>
        <dbReference type="Proteomes" id="UP000504638"/>
    </source>
</evidence>
<dbReference type="InterPro" id="IPR005164">
    <property type="entry name" value="Allantoicase"/>
</dbReference>
<feature type="repeat" description="ANK" evidence="2">
    <location>
        <begin position="196"/>
        <end position="231"/>
    </location>
</feature>
<dbReference type="SUPFAM" id="SSF49785">
    <property type="entry name" value="Galactose-binding domain-like"/>
    <property type="match status" value="2"/>
</dbReference>
<proteinExistence type="inferred from homology"/>
<sequence>MEGYGSDDNEFVDAPEKRASRQLPADLPTSLDDRRTPAIHSTETEIYDAWQGQSQFLTTPVPAKPFNFNLALDEPDATTAQHLEDNENKMVEMLANQARLKSDSAGGNEVAILKDEKLSESERRDILQGMLNMAASNGEAERVRTLVTGPTKEYVDVDAPDQEGTPPLIYASCFGHQEVVAALLDAGADVDKRDKNQWTALMWALIDATSKHKAIAKLLLDHGANPDVKSSSGRSALDFIPPNGDISAYLHGSGYSIGSAGMTDDFYDRGLSQDRFEEELAESELRRRMMMESAINLEVDLGNLGLDEQPETLEELEEEGQEFIWDRCLNDQMFVFQEPDLERILDIIITNMTPQRSPSQKPVPANILFLAARYAHYYVGPELLEKLLVTAMDKINNVVERHQWDMTILAFWISNATLLLHYLRKDAQLVESTVEFQEQLADLINEIFILIIRDAERRMDKVLDAAMLDHETIPGFEGVHFQNEWKIFRTKPKIKEEPPEKRFRPPSPKRRALPSPRNITSLLSSTLFVLDLYDIHSVITAQILSQLLYWLGSELFNRVMSNRKYLARTKAMQIRMNVSSLEDWARANNRQPEHYEHGSVTATGENTVDAAKRHLAPGIQLLQWLQCFSSLGDDLESLVGTLQQLPRLNPQQLLHAVSYYRAEVGEKGLTKSAKDYLGYLHEEHTERKALGKKAAAASHADAPPSPPKPPADGADHPATPHKRQRSSGDQIGTPRTPLTPSQRSLDEAPENLLLDPTHMLPFALPSSTDMLVSYGAGFGGLDRERERKYIPTVPAEFLGKLDAEGGGAKKAKPSGPQLVAADKIDETFGGNSIDLISQPLGSKILAFSDEWFAAAANLTTKTAPVRKPGVFVHSGAWYDGWETRRHNPAPFDWVIIRLGVASGTVTGVEIDTAHFDGNHAPEIAVEGCFAEDDAVVTGEGFEGWETILGKQECGPNRRQAWVLEKATEKAYTHVRLQMYPDGGIARFRLYGQAVPVFPDDKDVVFELSAAVNGGIAVSRSDEHFGVKENLLLPNRGINMGDGWETKRTRGEHVDWVVFRLGAPGTIDHIVIDTGHFRGNFPQKVQVFAIQSEGDPDADDEGWVEVLPPQKSGPDAEHRYEKDLQNIDQAYSHAKLVIIPDGGVSRFRVFGRRSVE</sequence>
<feature type="region of interest" description="Disordered" evidence="3">
    <location>
        <begin position="687"/>
        <end position="745"/>
    </location>
</feature>
<evidence type="ECO:0000313" key="5">
    <source>
        <dbReference type="EMBL" id="KAF1816144.1"/>
    </source>
</evidence>
<protein>
    <recommendedName>
        <fullName evidence="4">Dilute domain-containing protein</fullName>
    </recommendedName>
</protein>
<dbReference type="GO" id="GO:0000256">
    <property type="term" value="P:allantoin catabolic process"/>
    <property type="evidence" value="ECO:0007669"/>
    <property type="project" value="InterPro"/>
</dbReference>
<feature type="region of interest" description="Disordered" evidence="3">
    <location>
        <begin position="496"/>
        <end position="515"/>
    </location>
</feature>
<dbReference type="FunFam" id="2.60.120.260:FF:000078">
    <property type="entry name" value="DAL2p Allantoicase"/>
    <property type="match status" value="1"/>
</dbReference>
<evidence type="ECO:0000259" key="4">
    <source>
        <dbReference type="PROSITE" id="PS51126"/>
    </source>
</evidence>
<feature type="repeat" description="ANK" evidence="2">
    <location>
        <begin position="163"/>
        <end position="195"/>
    </location>
</feature>
<dbReference type="PROSITE" id="PS51126">
    <property type="entry name" value="DILUTE"/>
    <property type="match status" value="1"/>
</dbReference>
<dbReference type="PROSITE" id="PS50297">
    <property type="entry name" value="ANK_REP_REGION"/>
    <property type="match status" value="1"/>
</dbReference>
<comment type="similarity">
    <text evidence="1">Belongs to the allantoicase family.</text>
</comment>
<feature type="compositionally biased region" description="Acidic residues" evidence="3">
    <location>
        <begin position="1"/>
        <end position="13"/>
    </location>
</feature>
<dbReference type="InterPro" id="IPR008979">
    <property type="entry name" value="Galactose-bd-like_sf"/>
</dbReference>
<reference evidence="7" key="2">
    <citation type="submission" date="2020-04" db="EMBL/GenBank/DDBJ databases">
        <authorList>
            <consortium name="NCBI Genome Project"/>
        </authorList>
    </citation>
    <scope>NUCLEOTIDE SEQUENCE</scope>
    <source>
        <strain evidence="7">CBS 781.70</strain>
    </source>
</reference>
<dbReference type="Gene3D" id="2.60.120.260">
    <property type="entry name" value="Galactose-binding domain-like"/>
    <property type="match status" value="2"/>
</dbReference>
<name>A0A6G1GDP8_9PEZI</name>
<feature type="domain" description="Dilute" evidence="4">
    <location>
        <begin position="389"/>
        <end position="683"/>
    </location>
</feature>
<dbReference type="Gene3D" id="1.25.40.20">
    <property type="entry name" value="Ankyrin repeat-containing domain"/>
    <property type="match status" value="1"/>
</dbReference>
<reference evidence="5 7" key="1">
    <citation type="submission" date="2020-01" db="EMBL/GenBank/DDBJ databases">
        <authorList>
            <consortium name="DOE Joint Genome Institute"/>
            <person name="Haridas S."/>
            <person name="Albert R."/>
            <person name="Binder M."/>
            <person name="Bloem J."/>
            <person name="Labutti K."/>
            <person name="Salamov A."/>
            <person name="Andreopoulos B."/>
            <person name="Baker S.E."/>
            <person name="Barry K."/>
            <person name="Bills G."/>
            <person name="Bluhm B.H."/>
            <person name="Cannon C."/>
            <person name="Castanera R."/>
            <person name="Culley D.E."/>
            <person name="Daum C."/>
            <person name="Ezra D."/>
            <person name="Gonzalez J.B."/>
            <person name="Henrissat B."/>
            <person name="Kuo A."/>
            <person name="Liang C."/>
            <person name="Lipzen A."/>
            <person name="Lutzoni F."/>
            <person name="Magnuson J."/>
            <person name="Mondo S."/>
            <person name="Nolan M."/>
            <person name="Ohm R."/>
            <person name="Pangilinan J."/>
            <person name="Park H.-J."/>
            <person name="Ramirez L."/>
            <person name="Alfaro M."/>
            <person name="Sun H."/>
            <person name="Tritt A."/>
            <person name="Yoshinaga Y."/>
            <person name="Zwiers L.-H."/>
            <person name="Turgeon B.G."/>
            <person name="Goodwin S.B."/>
            <person name="Spatafora J.W."/>
            <person name="Crous P.W."/>
            <person name="Grigoriev I.V."/>
        </authorList>
    </citation>
    <scope>NUCLEOTIDE SEQUENCE</scope>
    <source>
        <strain evidence="5 7">CBS 781.70</strain>
    </source>
</reference>
<dbReference type="SMART" id="SM00248">
    <property type="entry name" value="ANK"/>
    <property type="match status" value="2"/>
</dbReference>
<dbReference type="Proteomes" id="UP000504638">
    <property type="component" value="Unplaced"/>
</dbReference>
<dbReference type="PANTHER" id="PTHR16027:SF6">
    <property type="entry name" value="DILUTE DOMAIN-CONTAINING PROTEIN"/>
    <property type="match status" value="1"/>
</dbReference>
<feature type="region of interest" description="Disordered" evidence="3">
    <location>
        <begin position="1"/>
        <end position="37"/>
    </location>
</feature>
<dbReference type="Pfam" id="PF03561">
    <property type="entry name" value="Allantoicase"/>
    <property type="match status" value="2"/>
</dbReference>
<accession>A0A6G1GDP8</accession>
<reference evidence="7" key="3">
    <citation type="submission" date="2025-04" db="UniProtKB">
        <authorList>
            <consortium name="RefSeq"/>
        </authorList>
    </citation>
    <scope>IDENTIFICATION</scope>
    <source>
        <strain evidence="7">CBS 781.70</strain>
    </source>
</reference>
<gene>
    <name evidence="5 7" type="ORF">P152DRAFT_463806</name>
</gene>
<dbReference type="InterPro" id="IPR002110">
    <property type="entry name" value="Ankyrin_rpt"/>
</dbReference>
<dbReference type="GO" id="GO:0051020">
    <property type="term" value="F:GTPase binding"/>
    <property type="evidence" value="ECO:0007669"/>
    <property type="project" value="TreeGrafter"/>
</dbReference>
<dbReference type="Pfam" id="PF01843">
    <property type="entry name" value="DIL"/>
    <property type="match status" value="1"/>
</dbReference>
<dbReference type="PANTHER" id="PTHR16027">
    <property type="entry name" value="DILUTE DOMAIN-CONTAINING PROTEIN YPR089W"/>
    <property type="match status" value="1"/>
</dbReference>
<dbReference type="InterPro" id="IPR002710">
    <property type="entry name" value="Dilute_dom"/>
</dbReference>
<dbReference type="NCBIfam" id="TIGR02961">
    <property type="entry name" value="allantoicase"/>
    <property type="match status" value="1"/>
</dbReference>
<dbReference type="AlphaFoldDB" id="A0A6G1GDP8"/>
<dbReference type="InterPro" id="IPR037986">
    <property type="entry name" value="Myo5p-like_CBD_DIL"/>
</dbReference>
<evidence type="ECO:0000256" key="3">
    <source>
        <dbReference type="SAM" id="MobiDB-lite"/>
    </source>
</evidence>
<dbReference type="InterPro" id="IPR052072">
    <property type="entry name" value="Vascular_dev_regulator"/>
</dbReference>
<dbReference type="GO" id="GO:0004037">
    <property type="term" value="F:allantoicase activity"/>
    <property type="evidence" value="ECO:0007669"/>
    <property type="project" value="InterPro"/>
</dbReference>
<dbReference type="HAMAP" id="MF_00813">
    <property type="entry name" value="Allantoicase"/>
    <property type="match status" value="1"/>
</dbReference>
<dbReference type="SMART" id="SM01132">
    <property type="entry name" value="DIL"/>
    <property type="match status" value="1"/>
</dbReference>
<evidence type="ECO:0000256" key="1">
    <source>
        <dbReference type="ARBA" id="ARBA00009242"/>
    </source>
</evidence>
<dbReference type="EMBL" id="ML975150">
    <property type="protein sequence ID" value="KAF1816144.1"/>
    <property type="molecule type" value="Genomic_DNA"/>
</dbReference>
<keyword evidence="6" id="KW-1185">Reference proteome</keyword>
<dbReference type="InterPro" id="IPR036770">
    <property type="entry name" value="Ankyrin_rpt-contain_sf"/>
</dbReference>
<evidence type="ECO:0000256" key="2">
    <source>
        <dbReference type="PROSITE-ProRule" id="PRU00023"/>
    </source>
</evidence>
<evidence type="ECO:0000313" key="7">
    <source>
        <dbReference type="RefSeq" id="XP_033537775.1"/>
    </source>
</evidence>
<dbReference type="Pfam" id="PF12796">
    <property type="entry name" value="Ank_2"/>
    <property type="match status" value="1"/>
</dbReference>
<keyword evidence="2" id="KW-0040">ANK repeat</keyword>
<dbReference type="InterPro" id="IPR015908">
    <property type="entry name" value="Allantoicase_dom"/>
</dbReference>